<protein>
    <submittedName>
        <fullName evidence="4">GNAT family N-acetyltransferase</fullName>
        <ecNumber evidence="4">2.3.1.-</ecNumber>
    </submittedName>
</protein>
<evidence type="ECO:0000259" key="3">
    <source>
        <dbReference type="PROSITE" id="PS51186"/>
    </source>
</evidence>
<feature type="domain" description="N-acetyltransferase" evidence="3">
    <location>
        <begin position="159"/>
        <end position="283"/>
    </location>
</feature>
<evidence type="ECO:0000313" key="4">
    <source>
        <dbReference type="EMBL" id="MBU5437279.1"/>
    </source>
</evidence>
<dbReference type="CDD" id="cd04301">
    <property type="entry name" value="NAT_SF"/>
    <property type="match status" value="1"/>
</dbReference>
<name>A0ABS6E305_9FIRM</name>
<evidence type="ECO:0000313" key="5">
    <source>
        <dbReference type="Proteomes" id="UP000749471"/>
    </source>
</evidence>
<organism evidence="4 5">
    <name type="scientific">Tissierella simiarum</name>
    <dbReference type="NCBI Taxonomy" id="2841534"/>
    <lineage>
        <taxon>Bacteria</taxon>
        <taxon>Bacillati</taxon>
        <taxon>Bacillota</taxon>
        <taxon>Tissierellia</taxon>
        <taxon>Tissierellales</taxon>
        <taxon>Tissierellaceae</taxon>
        <taxon>Tissierella</taxon>
    </lineage>
</organism>
<keyword evidence="2 4" id="KW-0012">Acyltransferase</keyword>
<dbReference type="PANTHER" id="PTHR43420">
    <property type="entry name" value="ACETYLTRANSFERASE"/>
    <property type="match status" value="1"/>
</dbReference>
<dbReference type="EC" id="2.3.1.-" evidence="4"/>
<reference evidence="4 5" key="1">
    <citation type="submission" date="2021-06" db="EMBL/GenBank/DDBJ databases">
        <authorList>
            <person name="Sun Q."/>
            <person name="Li D."/>
        </authorList>
    </citation>
    <scope>NUCLEOTIDE SEQUENCE [LARGE SCALE GENOMIC DNA]</scope>
    <source>
        <strain evidence="4 5">MSJ-40</strain>
    </source>
</reference>
<dbReference type="InterPro" id="IPR000182">
    <property type="entry name" value="GNAT_dom"/>
</dbReference>
<dbReference type="Pfam" id="PF00583">
    <property type="entry name" value="Acetyltransf_1"/>
    <property type="match status" value="1"/>
</dbReference>
<keyword evidence="1 4" id="KW-0808">Transferase</keyword>
<accession>A0ABS6E305</accession>
<gene>
    <name evidence="4" type="ORF">KQI42_04615</name>
</gene>
<dbReference type="Proteomes" id="UP000749471">
    <property type="component" value="Unassembled WGS sequence"/>
</dbReference>
<dbReference type="InterPro" id="IPR050680">
    <property type="entry name" value="YpeA/RimI_acetyltransf"/>
</dbReference>
<dbReference type="PANTHER" id="PTHR43420:SF44">
    <property type="entry name" value="ACETYLTRANSFERASE YPEA"/>
    <property type="match status" value="1"/>
</dbReference>
<dbReference type="RefSeq" id="WP_216517238.1">
    <property type="nucleotide sequence ID" value="NZ_JAHLPM010000003.1"/>
</dbReference>
<sequence>MIIYSKCTDVEFEKVYEAFRIGFSDYIIKVEISKDGFLNRFFGPEGNHLEHSFIALDQEKPIGLILGGIKNYEGVKTLRCGALCIHPDYRGKGVSKQLFDLHRQVAVDNNCRQMFLEVIVGNDRAIKFYRNLGYNKVYDIKYYSYKDISSLQGKIEDSIDIQKINFEDMVNLAVKLEDTHINWQNDLDYMKELKGLTHYGVYESSELIGALTMSANGKIFFIWTKLQCRHRGIARNLIINAVNDLKLKNLNISFPNNANIEGFINHIGFQRDEISQYEMYLTI</sequence>
<evidence type="ECO:0000256" key="1">
    <source>
        <dbReference type="ARBA" id="ARBA00022679"/>
    </source>
</evidence>
<feature type="domain" description="N-acetyltransferase" evidence="3">
    <location>
        <begin position="2"/>
        <end position="162"/>
    </location>
</feature>
<dbReference type="PROSITE" id="PS51186">
    <property type="entry name" value="GNAT"/>
    <property type="match status" value="2"/>
</dbReference>
<dbReference type="GO" id="GO:0016746">
    <property type="term" value="F:acyltransferase activity"/>
    <property type="evidence" value="ECO:0007669"/>
    <property type="project" value="UniProtKB-KW"/>
</dbReference>
<evidence type="ECO:0000256" key="2">
    <source>
        <dbReference type="ARBA" id="ARBA00023315"/>
    </source>
</evidence>
<proteinExistence type="predicted"/>
<dbReference type="EMBL" id="JAHLPM010000003">
    <property type="protein sequence ID" value="MBU5437279.1"/>
    <property type="molecule type" value="Genomic_DNA"/>
</dbReference>
<comment type="caution">
    <text evidence="4">The sequence shown here is derived from an EMBL/GenBank/DDBJ whole genome shotgun (WGS) entry which is preliminary data.</text>
</comment>
<keyword evidence="5" id="KW-1185">Reference proteome</keyword>